<feature type="compositionally biased region" description="Basic and acidic residues" evidence="1">
    <location>
        <begin position="143"/>
        <end position="160"/>
    </location>
</feature>
<feature type="region of interest" description="Disordered" evidence="1">
    <location>
        <begin position="1"/>
        <end position="29"/>
    </location>
</feature>
<dbReference type="EMBL" id="JBBKAM010000004">
    <property type="protein sequence ID" value="MEJ8645632.1"/>
    <property type="molecule type" value="Genomic_DNA"/>
</dbReference>
<protein>
    <submittedName>
        <fullName evidence="2">Uncharacterized protein</fullName>
    </submittedName>
</protein>
<feature type="region of interest" description="Disordered" evidence="1">
    <location>
        <begin position="102"/>
        <end position="160"/>
    </location>
</feature>
<organism evidence="2 3">
    <name type="scientific">Streptomyces caledonius</name>
    <dbReference type="NCBI Taxonomy" id="3134107"/>
    <lineage>
        <taxon>Bacteria</taxon>
        <taxon>Bacillati</taxon>
        <taxon>Actinomycetota</taxon>
        <taxon>Actinomycetes</taxon>
        <taxon>Kitasatosporales</taxon>
        <taxon>Streptomycetaceae</taxon>
        <taxon>Streptomyces</taxon>
    </lineage>
</organism>
<dbReference type="Proteomes" id="UP001382904">
    <property type="component" value="Unassembled WGS sequence"/>
</dbReference>
<keyword evidence="3" id="KW-1185">Reference proteome</keyword>
<evidence type="ECO:0000256" key="1">
    <source>
        <dbReference type="SAM" id="MobiDB-lite"/>
    </source>
</evidence>
<feature type="compositionally biased region" description="Basic and acidic residues" evidence="1">
    <location>
        <begin position="19"/>
        <end position="29"/>
    </location>
</feature>
<sequence length="160" mass="16738">MDGRLLVSVPQPPPTGDRPLARTEDPRPLFKRTAETLERYRHAADDLAAGRTDTEAFRRAVRGLRAGLVLDGESVWLYDATAGSWLYGDETGLTTYAVVTAPGASSGPKSPPAQTDVGVGGASGDGPPNPPPANGVEGQAAREVGHDPTRIVETRDPEAG</sequence>
<accession>A0ABU8UCL1</accession>
<reference evidence="2 3" key="1">
    <citation type="submission" date="2024-03" db="EMBL/GenBank/DDBJ databases">
        <title>Novel Streptomyces species of biotechnological and ecological value are a feature of Machair soil.</title>
        <authorList>
            <person name="Prole J.R."/>
            <person name="Goodfellow M."/>
            <person name="Allenby N."/>
            <person name="Ward A.C."/>
        </authorList>
    </citation>
    <scope>NUCLEOTIDE SEQUENCE [LARGE SCALE GENOMIC DNA]</scope>
    <source>
        <strain evidence="2 3">MS1.HAVA.3</strain>
    </source>
</reference>
<evidence type="ECO:0000313" key="3">
    <source>
        <dbReference type="Proteomes" id="UP001382904"/>
    </source>
</evidence>
<comment type="caution">
    <text evidence="2">The sequence shown here is derived from an EMBL/GenBank/DDBJ whole genome shotgun (WGS) entry which is preliminary data.</text>
</comment>
<name>A0ABU8UCL1_9ACTN</name>
<proteinExistence type="predicted"/>
<gene>
    <name evidence="2" type="ORF">WKI68_39360</name>
</gene>
<evidence type="ECO:0000313" key="2">
    <source>
        <dbReference type="EMBL" id="MEJ8645632.1"/>
    </source>
</evidence>